<evidence type="ECO:0008006" key="4">
    <source>
        <dbReference type="Google" id="ProtNLM"/>
    </source>
</evidence>
<keyword evidence="1" id="KW-0472">Membrane</keyword>
<reference evidence="2" key="2">
    <citation type="journal article" date="2021" name="PeerJ">
        <title>Extensive microbial diversity within the chicken gut microbiome revealed by metagenomics and culture.</title>
        <authorList>
            <person name="Gilroy R."/>
            <person name="Ravi A."/>
            <person name="Getino M."/>
            <person name="Pursley I."/>
            <person name="Horton D.L."/>
            <person name="Alikhan N.F."/>
            <person name="Baker D."/>
            <person name="Gharbi K."/>
            <person name="Hall N."/>
            <person name="Watson M."/>
            <person name="Adriaenssens E.M."/>
            <person name="Foster-Nyarko E."/>
            <person name="Jarju S."/>
            <person name="Secka A."/>
            <person name="Antonio M."/>
            <person name="Oren A."/>
            <person name="Chaudhuri R.R."/>
            <person name="La Ragione R."/>
            <person name="Hildebrand F."/>
            <person name="Pallen M.J."/>
        </authorList>
    </citation>
    <scope>NUCLEOTIDE SEQUENCE</scope>
    <source>
        <strain evidence="2">CHK195-11698</strain>
    </source>
</reference>
<dbReference type="EMBL" id="DVMJ01000014">
    <property type="protein sequence ID" value="HIU12896.1"/>
    <property type="molecule type" value="Genomic_DNA"/>
</dbReference>
<reference evidence="2" key="1">
    <citation type="submission" date="2020-10" db="EMBL/GenBank/DDBJ databases">
        <authorList>
            <person name="Gilroy R."/>
        </authorList>
    </citation>
    <scope>NUCLEOTIDE SEQUENCE</scope>
    <source>
        <strain evidence="2">CHK195-11698</strain>
    </source>
</reference>
<feature type="transmembrane region" description="Helical" evidence="1">
    <location>
        <begin position="84"/>
        <end position="106"/>
    </location>
</feature>
<keyword evidence="1" id="KW-0812">Transmembrane</keyword>
<evidence type="ECO:0000313" key="3">
    <source>
        <dbReference type="Proteomes" id="UP000824175"/>
    </source>
</evidence>
<evidence type="ECO:0000256" key="1">
    <source>
        <dbReference type="SAM" id="Phobius"/>
    </source>
</evidence>
<comment type="caution">
    <text evidence="2">The sequence shown here is derived from an EMBL/GenBank/DDBJ whole genome shotgun (WGS) entry which is preliminary data.</text>
</comment>
<dbReference type="Proteomes" id="UP000824175">
    <property type="component" value="Unassembled WGS sequence"/>
</dbReference>
<organism evidence="2 3">
    <name type="scientific">Candidatus Fimiplasma intestinipullorum</name>
    <dbReference type="NCBI Taxonomy" id="2840825"/>
    <lineage>
        <taxon>Bacteria</taxon>
        <taxon>Bacillati</taxon>
        <taxon>Bacillota</taxon>
        <taxon>Clostridia</taxon>
        <taxon>Eubacteriales</taxon>
        <taxon>Candidatus Fimiplasma</taxon>
    </lineage>
</organism>
<sequence length="184" mass="20592">MLTTLKNKVHLSKALALLGSILLIISLFLPFASATDDYKDYLEAHPDRMADTEIDMTNQDAIDLSLVDFGRIYAYGTSLEGYEALSMICLVIILVYASCALLSVLWGLLNKPILLLLTNLLAMGAFSLLKWDFSDRGVIPSSQYHWGFAQYACYLGILLLFIGAVMIFLEKRKQKRKTKQGESL</sequence>
<protein>
    <recommendedName>
        <fullName evidence="4">Transmembrane protein</fullName>
    </recommendedName>
</protein>
<keyword evidence="1" id="KW-1133">Transmembrane helix</keyword>
<dbReference type="AlphaFoldDB" id="A0A9D1L0C3"/>
<gene>
    <name evidence="2" type="ORF">IAD15_02325</name>
</gene>
<feature type="transmembrane region" description="Helical" evidence="1">
    <location>
        <begin position="149"/>
        <end position="169"/>
    </location>
</feature>
<evidence type="ECO:0000313" key="2">
    <source>
        <dbReference type="EMBL" id="HIU12896.1"/>
    </source>
</evidence>
<feature type="transmembrane region" description="Helical" evidence="1">
    <location>
        <begin position="113"/>
        <end position="129"/>
    </location>
</feature>
<name>A0A9D1L0C3_9FIRM</name>
<proteinExistence type="predicted"/>
<accession>A0A9D1L0C3</accession>